<keyword evidence="7 8" id="KW-0407">Ion channel</keyword>
<reference evidence="11" key="2">
    <citation type="submission" date="2024-08" db="UniProtKB">
        <authorList>
            <consortium name="EnsemblMetazoa"/>
        </authorList>
    </citation>
    <scope>IDENTIFICATION</scope>
</reference>
<dbReference type="GO" id="GO:0005886">
    <property type="term" value="C:plasma membrane"/>
    <property type="evidence" value="ECO:0007669"/>
    <property type="project" value="TreeGrafter"/>
</dbReference>
<evidence type="ECO:0000256" key="1">
    <source>
        <dbReference type="ARBA" id="ARBA00004141"/>
    </source>
</evidence>
<proteinExistence type="inferred from homology"/>
<dbReference type="InterPro" id="IPR013099">
    <property type="entry name" value="K_chnl_dom"/>
</dbReference>
<keyword evidence="12" id="KW-1185">Reference proteome</keyword>
<feature type="transmembrane region" description="Helical" evidence="9">
    <location>
        <begin position="322"/>
        <end position="345"/>
    </location>
</feature>
<feature type="domain" description="Potassium channel" evidence="10">
    <location>
        <begin position="274"/>
        <end position="349"/>
    </location>
</feature>
<protein>
    <recommendedName>
        <fullName evidence="10">Potassium channel domain-containing protein</fullName>
    </recommendedName>
</protein>
<dbReference type="EnsemblMetazoa" id="XM_019917704.1">
    <property type="protein sequence ID" value="XP_019773263.1"/>
    <property type="gene ID" value="LOC109546660"/>
</dbReference>
<evidence type="ECO:0000256" key="5">
    <source>
        <dbReference type="ARBA" id="ARBA00023065"/>
    </source>
</evidence>
<reference evidence="12" key="1">
    <citation type="journal article" date="2013" name="Genome Biol.">
        <title>Draft genome of the mountain pine beetle, Dendroctonus ponderosae Hopkins, a major forest pest.</title>
        <authorList>
            <person name="Keeling C.I."/>
            <person name="Yuen M.M."/>
            <person name="Liao N.Y."/>
            <person name="Docking T.R."/>
            <person name="Chan S.K."/>
            <person name="Taylor G.A."/>
            <person name="Palmquist D.L."/>
            <person name="Jackman S.D."/>
            <person name="Nguyen A."/>
            <person name="Li M."/>
            <person name="Henderson H."/>
            <person name="Janes J.K."/>
            <person name="Zhao Y."/>
            <person name="Pandoh P."/>
            <person name="Moore R."/>
            <person name="Sperling F.A."/>
            <person name="Huber D.P."/>
            <person name="Birol I."/>
            <person name="Jones S.J."/>
            <person name="Bohlmann J."/>
        </authorList>
    </citation>
    <scope>NUCLEOTIDE SEQUENCE</scope>
</reference>
<sequence>MIRDQDPSSSFSDYQSTYLRRLSPPGSPSSKKCCYDHKDFHSKEPSLFCCCYSCPGPRSTSILATLGVCFLVLGYTIIGAFTFMALEGDLYQDTAVAASKANPQTDNSEIDILRADTVNRLWSITEDLNILYKENWTKLAAEEVMLFQDALVKALRNSDSSYNTQVGTMSYYQQNLHKWSFSSSFLYSLTLITTIGYGSVAPRTPWGKLVTIIYALIGIPLMLLYLSTTGDVLARSFRRLYGKICGSKIASQKPQQQCPCSNNVRVPVTICLVIVLAYICSGAMLFRRLENWSLLEGSYFCFTSLGTIGFGDLLPGQNTEEISLCACSAYILTGMALVAMCFSLVQDQVVALLRCIGASCSKTKNLRQEESTSSLPDS</sequence>
<evidence type="ECO:0000256" key="2">
    <source>
        <dbReference type="ARBA" id="ARBA00022448"/>
    </source>
</evidence>
<feature type="transmembrane region" description="Helical" evidence="9">
    <location>
        <begin position="179"/>
        <end position="200"/>
    </location>
</feature>
<evidence type="ECO:0000313" key="12">
    <source>
        <dbReference type="Proteomes" id="UP000019118"/>
    </source>
</evidence>
<evidence type="ECO:0000256" key="4">
    <source>
        <dbReference type="ARBA" id="ARBA00022989"/>
    </source>
</evidence>
<evidence type="ECO:0000256" key="6">
    <source>
        <dbReference type="ARBA" id="ARBA00023136"/>
    </source>
</evidence>
<feature type="transmembrane region" description="Helical" evidence="9">
    <location>
        <begin position="212"/>
        <end position="234"/>
    </location>
</feature>
<dbReference type="PANTHER" id="PTHR11003:SF325">
    <property type="entry name" value="POTASSIUM CHANNEL DOMAIN-CONTAINING PROTEIN"/>
    <property type="match status" value="1"/>
</dbReference>
<comment type="similarity">
    <text evidence="8">Belongs to the two pore domain potassium channel (TC 1.A.1.8) family.</text>
</comment>
<accession>A0AAR5QJ59</accession>
<dbReference type="RefSeq" id="XP_048522648.1">
    <property type="nucleotide sequence ID" value="XM_048666691.1"/>
</dbReference>
<feature type="transmembrane region" description="Helical" evidence="9">
    <location>
        <begin position="266"/>
        <end position="286"/>
    </location>
</feature>
<dbReference type="FunFam" id="1.10.287.70:FF:000209">
    <property type="entry name" value="Uncharacterized protein, isoform B"/>
    <property type="match status" value="1"/>
</dbReference>
<dbReference type="GO" id="GO:0015271">
    <property type="term" value="F:outward rectifier potassium channel activity"/>
    <property type="evidence" value="ECO:0007669"/>
    <property type="project" value="TreeGrafter"/>
</dbReference>
<organism evidence="11 12">
    <name type="scientific">Dendroctonus ponderosae</name>
    <name type="common">Mountain pine beetle</name>
    <dbReference type="NCBI Taxonomy" id="77166"/>
    <lineage>
        <taxon>Eukaryota</taxon>
        <taxon>Metazoa</taxon>
        <taxon>Ecdysozoa</taxon>
        <taxon>Arthropoda</taxon>
        <taxon>Hexapoda</taxon>
        <taxon>Insecta</taxon>
        <taxon>Pterygota</taxon>
        <taxon>Neoptera</taxon>
        <taxon>Endopterygota</taxon>
        <taxon>Coleoptera</taxon>
        <taxon>Polyphaga</taxon>
        <taxon>Cucujiformia</taxon>
        <taxon>Curculionidae</taxon>
        <taxon>Scolytinae</taxon>
        <taxon>Dendroctonus</taxon>
    </lineage>
</organism>
<dbReference type="PANTHER" id="PTHR11003">
    <property type="entry name" value="POTASSIUM CHANNEL, SUBFAMILY K"/>
    <property type="match status" value="1"/>
</dbReference>
<evidence type="ECO:0000256" key="7">
    <source>
        <dbReference type="ARBA" id="ARBA00023303"/>
    </source>
</evidence>
<dbReference type="GO" id="GO:0022841">
    <property type="term" value="F:potassium ion leak channel activity"/>
    <property type="evidence" value="ECO:0007669"/>
    <property type="project" value="TreeGrafter"/>
</dbReference>
<comment type="subcellular location">
    <subcellularLocation>
        <location evidence="1">Membrane</location>
        <topology evidence="1">Multi-pass membrane protein</topology>
    </subcellularLocation>
</comment>
<keyword evidence="4 9" id="KW-1133">Transmembrane helix</keyword>
<dbReference type="Proteomes" id="UP000019118">
    <property type="component" value="Unassembled WGS sequence"/>
</dbReference>
<dbReference type="KEGG" id="dpa:109546660"/>
<feature type="domain" description="Potassium channel" evidence="10">
    <location>
        <begin position="167"/>
        <end position="234"/>
    </location>
</feature>
<evidence type="ECO:0000256" key="3">
    <source>
        <dbReference type="ARBA" id="ARBA00022692"/>
    </source>
</evidence>
<keyword evidence="3 8" id="KW-0812">Transmembrane</keyword>
<keyword evidence="2 8" id="KW-0813">Transport</keyword>
<evidence type="ECO:0000259" key="10">
    <source>
        <dbReference type="Pfam" id="PF07885"/>
    </source>
</evidence>
<dbReference type="Gene3D" id="1.10.287.70">
    <property type="match status" value="1"/>
</dbReference>
<dbReference type="AlphaFoldDB" id="A0AAR5QJ59"/>
<dbReference type="InterPro" id="IPR003280">
    <property type="entry name" value="2pore_dom_K_chnl"/>
</dbReference>
<dbReference type="PRINTS" id="PR01333">
    <property type="entry name" value="2POREKCHANEL"/>
</dbReference>
<dbReference type="Pfam" id="PF07885">
    <property type="entry name" value="Ion_trans_2"/>
    <property type="match status" value="2"/>
</dbReference>
<evidence type="ECO:0000256" key="8">
    <source>
        <dbReference type="RuleBase" id="RU003857"/>
    </source>
</evidence>
<dbReference type="SUPFAM" id="SSF81324">
    <property type="entry name" value="Voltage-gated potassium channels"/>
    <property type="match status" value="2"/>
</dbReference>
<dbReference type="GeneID" id="109546660"/>
<dbReference type="GO" id="GO:0030322">
    <property type="term" value="P:stabilization of membrane potential"/>
    <property type="evidence" value="ECO:0007669"/>
    <property type="project" value="TreeGrafter"/>
</dbReference>
<name>A0AAR5QJ59_DENPD</name>
<keyword evidence="6 9" id="KW-0472">Membrane</keyword>
<evidence type="ECO:0000313" key="11">
    <source>
        <dbReference type="EnsemblMetazoa" id="XP_019773263.1"/>
    </source>
</evidence>
<keyword evidence="5 8" id="KW-0406">Ion transport</keyword>
<feature type="transmembrane region" description="Helical" evidence="9">
    <location>
        <begin position="62"/>
        <end position="86"/>
    </location>
</feature>
<evidence type="ECO:0000256" key="9">
    <source>
        <dbReference type="SAM" id="Phobius"/>
    </source>
</evidence>